<dbReference type="Pfam" id="PF05135">
    <property type="entry name" value="Phage_connect_1"/>
    <property type="match status" value="1"/>
</dbReference>
<proteinExistence type="predicted"/>
<dbReference type="CDD" id="cd08054">
    <property type="entry name" value="gp6"/>
    <property type="match status" value="1"/>
</dbReference>
<sequence>MDLNDIKTYLYIDTDDEDALISSLKLSAEKYLKNAGIAVDYENQLYCTAIKMLVANWYDVRDSINGKDTMSIMFKSIVSQLVLSGGKK</sequence>
<reference evidence="1" key="1">
    <citation type="journal article" date="2021" name="Proc. Natl. Acad. Sci. U.S.A.">
        <title>A Catalog of Tens of Thousands of Viruses from Human Metagenomes Reveals Hidden Associations with Chronic Diseases.</title>
        <authorList>
            <person name="Tisza M.J."/>
            <person name="Buck C.B."/>
        </authorList>
    </citation>
    <scope>NUCLEOTIDE SEQUENCE</scope>
    <source>
        <strain evidence="1">CtVqj4</strain>
    </source>
</reference>
<dbReference type="Gene3D" id="1.10.3230.30">
    <property type="entry name" value="Phage gp6-like head-tail connector protein"/>
    <property type="match status" value="1"/>
</dbReference>
<organism evidence="1">
    <name type="scientific">Siphoviridae sp. ctVqj4</name>
    <dbReference type="NCBI Taxonomy" id="2826359"/>
    <lineage>
        <taxon>Viruses</taxon>
        <taxon>Duplodnaviria</taxon>
        <taxon>Heunggongvirae</taxon>
        <taxon>Uroviricota</taxon>
        <taxon>Caudoviricetes</taxon>
    </lineage>
</organism>
<dbReference type="NCBIfam" id="TIGR01560">
    <property type="entry name" value="put_DNA_pack"/>
    <property type="match status" value="1"/>
</dbReference>
<evidence type="ECO:0000313" key="1">
    <source>
        <dbReference type="EMBL" id="DAD95064.1"/>
    </source>
</evidence>
<dbReference type="EMBL" id="BK015189">
    <property type="protein sequence ID" value="DAD95064.1"/>
    <property type="molecule type" value="Genomic_DNA"/>
</dbReference>
<dbReference type="InterPro" id="IPR006450">
    <property type="entry name" value="Phage_HK97_gp6-like"/>
</dbReference>
<accession>A0A8S5NLF3</accession>
<dbReference type="InterPro" id="IPR021146">
    <property type="entry name" value="Phage_gp6-like_head-tail"/>
</dbReference>
<name>A0A8S5NLF3_9CAUD</name>
<protein>
    <submittedName>
        <fullName evidence="1">Head tail connector</fullName>
    </submittedName>
</protein>